<dbReference type="EMBL" id="BTSX01000002">
    <property type="protein sequence ID" value="GMS84035.1"/>
    <property type="molecule type" value="Genomic_DNA"/>
</dbReference>
<proteinExistence type="predicted"/>
<reference evidence="1" key="1">
    <citation type="submission" date="2023-10" db="EMBL/GenBank/DDBJ databases">
        <title>Genome assembly of Pristionchus species.</title>
        <authorList>
            <person name="Yoshida K."/>
            <person name="Sommer R.J."/>
        </authorList>
    </citation>
    <scope>NUCLEOTIDE SEQUENCE</scope>
    <source>
        <strain evidence="1">RS0144</strain>
    </source>
</reference>
<accession>A0AAV5SM35</accession>
<organism evidence="1 2">
    <name type="scientific">Pristionchus entomophagus</name>
    <dbReference type="NCBI Taxonomy" id="358040"/>
    <lineage>
        <taxon>Eukaryota</taxon>
        <taxon>Metazoa</taxon>
        <taxon>Ecdysozoa</taxon>
        <taxon>Nematoda</taxon>
        <taxon>Chromadorea</taxon>
        <taxon>Rhabditida</taxon>
        <taxon>Rhabditina</taxon>
        <taxon>Diplogasteromorpha</taxon>
        <taxon>Diplogasteroidea</taxon>
        <taxon>Neodiplogasteridae</taxon>
        <taxon>Pristionchus</taxon>
    </lineage>
</organism>
<keyword evidence="2" id="KW-1185">Reference proteome</keyword>
<dbReference type="InterPro" id="IPR016024">
    <property type="entry name" value="ARM-type_fold"/>
</dbReference>
<protein>
    <recommendedName>
        <fullName evidence="3">Condensin complex subunit 1 C-terminal domain-containing protein</fullName>
    </recommendedName>
</protein>
<evidence type="ECO:0000313" key="1">
    <source>
        <dbReference type="EMBL" id="GMS84035.1"/>
    </source>
</evidence>
<evidence type="ECO:0000313" key="2">
    <source>
        <dbReference type="Proteomes" id="UP001432027"/>
    </source>
</evidence>
<sequence length="224" mass="25800">RLAAVDVYWYLTMWNAGEKLLLHFHKSIPILLKMFECDDMMKEETPMWKMKSIHCIENVTSLPASIVNPHLDSIFSVAVRLMTHPERDSRVSCLSILTGIFYRFNYKEISSICGVKRIDDFSKGLLETAATKPSSGLLQTLSNVISAVATSKDQSSIELPELIKNIEKWAESDDFSYEIMAIRIVRDAPGFFYSSRKKAAHSHQNIHEWDRIRARKRRLSRFVS</sequence>
<dbReference type="SUPFAM" id="SSF48371">
    <property type="entry name" value="ARM repeat"/>
    <property type="match status" value="1"/>
</dbReference>
<name>A0AAV5SM35_9BILA</name>
<feature type="non-terminal residue" evidence="1">
    <location>
        <position position="1"/>
    </location>
</feature>
<dbReference type="Proteomes" id="UP001432027">
    <property type="component" value="Unassembled WGS sequence"/>
</dbReference>
<evidence type="ECO:0008006" key="3">
    <source>
        <dbReference type="Google" id="ProtNLM"/>
    </source>
</evidence>
<dbReference type="AlphaFoldDB" id="A0AAV5SM35"/>
<comment type="caution">
    <text evidence="1">The sequence shown here is derived from an EMBL/GenBank/DDBJ whole genome shotgun (WGS) entry which is preliminary data.</text>
</comment>
<gene>
    <name evidence="1" type="ORF">PENTCL1PPCAC_6210</name>
</gene>